<dbReference type="InterPro" id="IPR001098">
    <property type="entry name" value="DNA-dir_DNA_pol_A_palm_dom"/>
</dbReference>
<dbReference type="GO" id="GO:0006261">
    <property type="term" value="P:DNA-templated DNA replication"/>
    <property type="evidence" value="ECO:0007669"/>
    <property type="project" value="UniProtKB-UniRule"/>
</dbReference>
<dbReference type="GO" id="GO:0008409">
    <property type="term" value="F:5'-3' exonuclease activity"/>
    <property type="evidence" value="ECO:0007669"/>
    <property type="project" value="UniProtKB-UniRule"/>
</dbReference>
<dbReference type="FunFam" id="1.10.150.20:FF:000003">
    <property type="entry name" value="DNA polymerase I"/>
    <property type="match status" value="1"/>
</dbReference>
<keyword evidence="22" id="KW-1185">Reference proteome</keyword>
<keyword evidence="10 17" id="KW-0378">Hydrolase</keyword>
<dbReference type="SMART" id="SM00475">
    <property type="entry name" value="53EXOc"/>
    <property type="match status" value="1"/>
</dbReference>
<dbReference type="EC" id="2.7.7.7" evidence="3 16"/>
<dbReference type="FunFam" id="1.10.150.20:FF:000002">
    <property type="entry name" value="DNA polymerase I"/>
    <property type="match status" value="1"/>
</dbReference>
<dbReference type="InterPro" id="IPR020045">
    <property type="entry name" value="DNA_polI_H3TH"/>
</dbReference>
<evidence type="ECO:0000256" key="10">
    <source>
        <dbReference type="ARBA" id="ARBA00022801"/>
    </source>
</evidence>
<dbReference type="PRINTS" id="PR00868">
    <property type="entry name" value="DNAPOLI"/>
</dbReference>
<evidence type="ECO:0000256" key="2">
    <source>
        <dbReference type="ARBA" id="ARBA00011541"/>
    </source>
</evidence>
<dbReference type="CDD" id="cd06139">
    <property type="entry name" value="DNA_polA_I_Ecoli_like_exo"/>
    <property type="match status" value="1"/>
</dbReference>
<evidence type="ECO:0000256" key="15">
    <source>
        <dbReference type="ARBA" id="ARBA00049244"/>
    </source>
</evidence>
<feature type="domain" description="3'-5' exonuclease" evidence="18">
    <location>
        <begin position="373"/>
        <end position="563"/>
    </location>
</feature>
<evidence type="ECO:0000256" key="3">
    <source>
        <dbReference type="ARBA" id="ARBA00012417"/>
    </source>
</evidence>
<comment type="catalytic activity">
    <reaction evidence="15 17">
        <text>DNA(n) + a 2'-deoxyribonucleoside 5'-triphosphate = DNA(n+1) + diphosphate</text>
        <dbReference type="Rhea" id="RHEA:22508"/>
        <dbReference type="Rhea" id="RHEA-COMP:17339"/>
        <dbReference type="Rhea" id="RHEA-COMP:17340"/>
        <dbReference type="ChEBI" id="CHEBI:33019"/>
        <dbReference type="ChEBI" id="CHEBI:61560"/>
        <dbReference type="ChEBI" id="CHEBI:173112"/>
        <dbReference type="EC" id="2.7.7.7"/>
    </reaction>
</comment>
<dbReference type="NCBIfam" id="TIGR00593">
    <property type="entry name" value="pola"/>
    <property type="match status" value="1"/>
</dbReference>
<dbReference type="PANTHER" id="PTHR10133">
    <property type="entry name" value="DNA POLYMERASE I"/>
    <property type="match status" value="1"/>
</dbReference>
<dbReference type="Gene3D" id="3.30.70.370">
    <property type="match status" value="1"/>
</dbReference>
<dbReference type="PANTHER" id="PTHR10133:SF27">
    <property type="entry name" value="DNA POLYMERASE NU"/>
    <property type="match status" value="1"/>
</dbReference>
<dbReference type="SMART" id="SM00279">
    <property type="entry name" value="HhH2"/>
    <property type="match status" value="1"/>
</dbReference>
<dbReference type="SUPFAM" id="SSF53098">
    <property type="entry name" value="Ribonuclease H-like"/>
    <property type="match status" value="1"/>
</dbReference>
<evidence type="ECO:0000256" key="6">
    <source>
        <dbReference type="ARBA" id="ARBA00022695"/>
    </source>
</evidence>
<proteinExistence type="inferred from homology"/>
<dbReference type="InterPro" id="IPR020046">
    <property type="entry name" value="5-3_exonucl_a-hlix_arch_N"/>
</dbReference>
<keyword evidence="14 17" id="KW-0234">DNA repair</keyword>
<dbReference type="FunFam" id="3.40.50.1010:FF:000001">
    <property type="entry name" value="DNA polymerase I"/>
    <property type="match status" value="1"/>
</dbReference>
<keyword evidence="13 17" id="KW-0238">DNA-binding</keyword>
<dbReference type="Pfam" id="PF01612">
    <property type="entry name" value="DNA_pol_A_exo1"/>
    <property type="match status" value="1"/>
</dbReference>
<comment type="similarity">
    <text evidence="1 17">Belongs to the DNA polymerase type-A family.</text>
</comment>
<evidence type="ECO:0000313" key="22">
    <source>
        <dbReference type="Proteomes" id="UP000199169"/>
    </source>
</evidence>
<dbReference type="InterPro" id="IPR002421">
    <property type="entry name" value="5-3_exonuclease"/>
</dbReference>
<dbReference type="SMART" id="SM00482">
    <property type="entry name" value="POLAc"/>
    <property type="match status" value="1"/>
</dbReference>
<dbReference type="SUPFAM" id="SSF56672">
    <property type="entry name" value="DNA/RNA polymerases"/>
    <property type="match status" value="1"/>
</dbReference>
<evidence type="ECO:0000259" key="18">
    <source>
        <dbReference type="SMART" id="SM00474"/>
    </source>
</evidence>
<feature type="domain" description="DNA-directed DNA polymerase family A palm" evidence="20">
    <location>
        <begin position="732"/>
        <end position="938"/>
    </location>
</feature>
<keyword evidence="6 17" id="KW-0548">Nucleotidyltransferase</keyword>
<dbReference type="Proteomes" id="UP000199169">
    <property type="component" value="Unassembled WGS sequence"/>
</dbReference>
<dbReference type="AlphaFoldDB" id="A0A1A8XUN3"/>
<dbReference type="Pfam" id="PF01367">
    <property type="entry name" value="5_3_exonuc"/>
    <property type="match status" value="1"/>
</dbReference>
<dbReference type="SMART" id="SM00474">
    <property type="entry name" value="35EXOc"/>
    <property type="match status" value="1"/>
</dbReference>
<evidence type="ECO:0000259" key="19">
    <source>
        <dbReference type="SMART" id="SM00475"/>
    </source>
</evidence>
<evidence type="ECO:0000256" key="7">
    <source>
        <dbReference type="ARBA" id="ARBA00022705"/>
    </source>
</evidence>
<dbReference type="STRING" id="1860102.ACCAA_570038"/>
<evidence type="ECO:0000256" key="5">
    <source>
        <dbReference type="ARBA" id="ARBA00022679"/>
    </source>
</evidence>
<dbReference type="GO" id="GO:0003677">
    <property type="term" value="F:DNA binding"/>
    <property type="evidence" value="ECO:0007669"/>
    <property type="project" value="UniProtKB-UniRule"/>
</dbReference>
<evidence type="ECO:0000256" key="12">
    <source>
        <dbReference type="ARBA" id="ARBA00022932"/>
    </source>
</evidence>
<dbReference type="SUPFAM" id="SSF88723">
    <property type="entry name" value="PIN domain-like"/>
    <property type="match status" value="1"/>
</dbReference>
<dbReference type="SUPFAM" id="SSF47807">
    <property type="entry name" value="5' to 3' exonuclease, C-terminal subdomain"/>
    <property type="match status" value="1"/>
</dbReference>
<dbReference type="CDD" id="cd09898">
    <property type="entry name" value="H3TH_53EXO"/>
    <property type="match status" value="1"/>
</dbReference>
<dbReference type="Gene3D" id="1.10.150.20">
    <property type="entry name" value="5' to 3' exonuclease, C-terminal subdomain"/>
    <property type="match status" value="2"/>
</dbReference>
<keyword evidence="5 17" id="KW-0808">Transferase</keyword>
<dbReference type="PROSITE" id="PS00447">
    <property type="entry name" value="DNA_POLYMERASE_A"/>
    <property type="match status" value="1"/>
</dbReference>
<comment type="function">
    <text evidence="17">In addition to polymerase activity, this DNA polymerase exhibits 3'-5' and 5'-3' exonuclease activity.</text>
</comment>
<dbReference type="InterPro" id="IPR036397">
    <property type="entry name" value="RNaseH_sf"/>
</dbReference>
<name>A0A1A8XUN3_9PROT</name>
<dbReference type="FunFam" id="3.30.420.10:FF:000026">
    <property type="entry name" value="DNA polymerase I"/>
    <property type="match status" value="1"/>
</dbReference>
<dbReference type="InterPro" id="IPR036279">
    <property type="entry name" value="5-3_exonuclease_C_sf"/>
</dbReference>
<evidence type="ECO:0000256" key="13">
    <source>
        <dbReference type="ARBA" id="ARBA00023125"/>
    </source>
</evidence>
<evidence type="ECO:0000256" key="14">
    <source>
        <dbReference type="ARBA" id="ARBA00023204"/>
    </source>
</evidence>
<dbReference type="CDD" id="cd09859">
    <property type="entry name" value="PIN_53EXO"/>
    <property type="match status" value="1"/>
</dbReference>
<keyword evidence="9 17" id="KW-0227">DNA damage</keyword>
<gene>
    <name evidence="17 21" type="primary">polA</name>
    <name evidence="21" type="ORF">ACCAA_570038</name>
</gene>
<dbReference type="InterPro" id="IPR019760">
    <property type="entry name" value="DNA-dir_DNA_pol_A_CS"/>
</dbReference>
<evidence type="ECO:0000256" key="1">
    <source>
        <dbReference type="ARBA" id="ARBA00007705"/>
    </source>
</evidence>
<dbReference type="FunFam" id="1.20.1060.10:FF:000001">
    <property type="entry name" value="DNA polymerase I"/>
    <property type="match status" value="1"/>
</dbReference>
<comment type="subunit">
    <text evidence="2">Single-chain monomer with multiple functions.</text>
</comment>
<dbReference type="EMBL" id="FLQX01000135">
    <property type="protein sequence ID" value="SBT08431.1"/>
    <property type="molecule type" value="Genomic_DNA"/>
</dbReference>
<protein>
    <recommendedName>
        <fullName evidence="4 16">DNA polymerase I</fullName>
        <ecNumber evidence="3 16">2.7.7.7</ecNumber>
    </recommendedName>
</protein>
<dbReference type="InterPro" id="IPR018320">
    <property type="entry name" value="DNA_polymerase_1"/>
</dbReference>
<evidence type="ECO:0000256" key="16">
    <source>
        <dbReference type="NCBIfam" id="TIGR00593"/>
    </source>
</evidence>
<keyword evidence="11 17" id="KW-0269">Exonuclease</keyword>
<keyword evidence="12 17" id="KW-0239">DNA-directed DNA polymerase</keyword>
<dbReference type="InterPro" id="IPR002562">
    <property type="entry name" value="3'-5'_exonuclease_dom"/>
</dbReference>
<keyword evidence="8" id="KW-0540">Nuclease</keyword>
<dbReference type="Gene3D" id="1.20.1060.10">
    <property type="entry name" value="Taq DNA Polymerase, Chain T, domain 4"/>
    <property type="match status" value="1"/>
</dbReference>
<dbReference type="InterPro" id="IPR002298">
    <property type="entry name" value="DNA_polymerase_A"/>
</dbReference>
<reference evidence="22" key="1">
    <citation type="submission" date="2016-06" db="EMBL/GenBank/DDBJ databases">
        <authorList>
            <person name="McIlroy S.J."/>
            <person name="Karst S.M."/>
            <person name="Albertsen M."/>
        </authorList>
    </citation>
    <scope>NUCLEOTIDE SEQUENCE [LARGE SCALE GENOMIC DNA]</scope>
</reference>
<sequence>MGKNLPVVHNAEGPPALWHAQHCARSIWVCWGTVFPSSPIQWVDRSIHRFHCPPMPTLLLVDGSSYLYRAFHALPDLRTTQNEPTGALHGVLNMLRRLESDYQAAGIAYKACVFDAKGKTFRDDWYPQYKANRPPMPDDMVRQIEPLNAAIAALGWPLLIIDGVEADDVIGTLARQAAAQGVEVVVSTGDKDLAQLVGPHIRLINTMSNEALDEAGVMAKFGVPPERIVDYLALVGDSVDNVPGVDKVGAKTAVKWLTQYGSLDGVIAAAAEMGGVIGQNLRRSLDFLPLARRLVTVRCDLDLPLTLAELTPRAPDHPRLIELFSHYEMRSWLREAQSERSAAGAAPAPAGTSPTSLAVQADLLPTDAHRAAYETILDWQAFERWLQKIGKTPLTALDTETTSLDPFAARIVGLSLAVAAGEAAYLPLAHHYPGAPAQLPCDEVLARLKPWLESAQHAKIGQHLKYDQHVLANHGIALAGVRHDTLLQSYVLESGKDGVRGHDLGQLATRHLGLATIPYEALCGKGVKQIGFDQVAIDKAAEYAAEDADLCLRLHDRLYPQIAADAGLARVYGEIEIPVRDILFRMERTGVLIDAQLLTQQSHEIGKRLLELEARAHAAAGQPFNVNSPKQLAEILFDKLGLPVKKKTPTGSPSTDEEVLSELALDYPLPKILLESRQLAKLKGTYTDKLPKMVNASSGRVHTSYAQAVAVTGRLASSDPNLQNIPVRTAEGRRIRAAFIAPPGSRIVSADYSQIELRIMAHLSEDERLLAAFAQGEDVHRATAAEIFGVRPDEVGPDQRRVAKVINFGLIYGMSAFGLARELDLERGAAQAYSERYFARYPGVAHYMATTRETAKAQGYVETVFGRRLWLPEIRSSQAGRRQGAERAAINAPMQGSAADLIKTAMIVVQGWLDAERLQTRLLMQVHDELVLEVPDDELVRVRGELPRLMTEWASLRVPLVVDVGEGANWDEAH</sequence>
<evidence type="ECO:0000256" key="8">
    <source>
        <dbReference type="ARBA" id="ARBA00022722"/>
    </source>
</evidence>
<dbReference type="GO" id="GO:0006302">
    <property type="term" value="P:double-strand break repair"/>
    <property type="evidence" value="ECO:0007669"/>
    <property type="project" value="TreeGrafter"/>
</dbReference>
<keyword evidence="7 17" id="KW-0235">DNA replication</keyword>
<evidence type="ECO:0000256" key="9">
    <source>
        <dbReference type="ARBA" id="ARBA00022763"/>
    </source>
</evidence>
<dbReference type="CDD" id="cd08637">
    <property type="entry name" value="DNA_pol_A_pol_I_C"/>
    <property type="match status" value="1"/>
</dbReference>
<evidence type="ECO:0000256" key="4">
    <source>
        <dbReference type="ARBA" id="ARBA00020311"/>
    </source>
</evidence>
<dbReference type="GO" id="GO:0008408">
    <property type="term" value="F:3'-5' exonuclease activity"/>
    <property type="evidence" value="ECO:0007669"/>
    <property type="project" value="UniProtKB-UniRule"/>
</dbReference>
<evidence type="ECO:0000259" key="20">
    <source>
        <dbReference type="SMART" id="SM00482"/>
    </source>
</evidence>
<dbReference type="Pfam" id="PF00476">
    <property type="entry name" value="DNA_pol_A"/>
    <property type="match status" value="1"/>
</dbReference>
<organism evidence="21 22">
    <name type="scientific">Candidatus Accumulibacter aalborgensis</name>
    <dbReference type="NCBI Taxonomy" id="1860102"/>
    <lineage>
        <taxon>Bacteria</taxon>
        <taxon>Pseudomonadati</taxon>
        <taxon>Pseudomonadota</taxon>
        <taxon>Betaproteobacteria</taxon>
        <taxon>Candidatus Accumulibacter</taxon>
    </lineage>
</organism>
<evidence type="ECO:0000313" key="21">
    <source>
        <dbReference type="EMBL" id="SBT08431.1"/>
    </source>
</evidence>
<evidence type="ECO:0000256" key="11">
    <source>
        <dbReference type="ARBA" id="ARBA00022839"/>
    </source>
</evidence>
<dbReference type="Gene3D" id="3.40.50.1010">
    <property type="entry name" value="5'-nuclease"/>
    <property type="match status" value="1"/>
</dbReference>
<feature type="domain" description="5'-3' exonuclease" evidence="19">
    <location>
        <begin position="55"/>
        <end position="313"/>
    </location>
</feature>
<dbReference type="InterPro" id="IPR008918">
    <property type="entry name" value="HhH2"/>
</dbReference>
<evidence type="ECO:0000256" key="17">
    <source>
        <dbReference type="RuleBase" id="RU004460"/>
    </source>
</evidence>
<dbReference type="InterPro" id="IPR012337">
    <property type="entry name" value="RNaseH-like_sf"/>
</dbReference>
<dbReference type="InterPro" id="IPR029060">
    <property type="entry name" value="PIN-like_dom_sf"/>
</dbReference>
<accession>A0A1A8XUN3</accession>
<dbReference type="NCBIfam" id="NF004397">
    <property type="entry name" value="PRK05755.1"/>
    <property type="match status" value="1"/>
</dbReference>
<dbReference type="InterPro" id="IPR043502">
    <property type="entry name" value="DNA/RNA_pol_sf"/>
</dbReference>
<dbReference type="GO" id="GO:0003887">
    <property type="term" value="F:DNA-directed DNA polymerase activity"/>
    <property type="evidence" value="ECO:0007669"/>
    <property type="project" value="UniProtKB-UniRule"/>
</dbReference>
<dbReference type="Gene3D" id="3.30.420.10">
    <property type="entry name" value="Ribonuclease H-like superfamily/Ribonuclease H"/>
    <property type="match status" value="1"/>
</dbReference>
<dbReference type="Pfam" id="PF02739">
    <property type="entry name" value="5_3_exonuc_N"/>
    <property type="match status" value="1"/>
</dbReference>